<protein>
    <submittedName>
        <fullName evidence="7">Polyketide synthase</fullName>
    </submittedName>
</protein>
<sequence>MLNHGLPDGRVPVLLSAHDPELIRRDAAAIAAYLGRIDGAADPTVAVASTLLRLRRVRRHRAVLRAADSTELVAGLSAIARGDEHELVSHSARATPPRIAFVFPGQGNQWQAMGADAYRRLPAYREVADRCAQAFASGGFPSPLPYLVGDEEREWSRPEIQGAQFTHAVSLAEVWRFCGVLPDITIGHSLGEVAAAYVAQAISLPDAVALVVARATVVDRLTGRYAMAVLGTGLDIAEALLAETPGWLEVSAVNGPSSTVVAGDHEAVAAAVGLAQQRGIFSQQLSVDYPGHTSALRPLRANLAELTPKSAFRDGPVRFIGSTLGTESTGSADFSDYWYENLCGTVRFDLAVQHARACGADAFVELSAHPSLLYPLGDIVDNGAVIVGSGHRDRSITDSLSESIAAIATADPGCRWADAVPMADRPVLRGFPNAPMRAVHLWAAPERPTEAAPTPAPALTVAVEDWQPATAPITPSASPVDIGFFGAGAVTQRLINVVAAQGFCRAVSPNDAEILLVVAPELDQVDVTAAIGQIAGRPDAGLPDYPALIGPRCRAVWLLTAGAELVDRNDANVSPAQAALAAMHRSVGFEFPDQAFGHLDLAHRDVDAATAQAVVEVLLGEAAEVALRGTESPRRHVRTFRACREPAIPRPLDAAALDDVVITGGSGAIGLQYARYCLKRGARNVTLLSRNGVDPTALRELVDRYDAQVRAPRCDITDRAALAAVAADSGSHASLLIHTAGIAWARSRAALAGSDVAAVCAAKVRGLAMLADVWPLRPDCRILACSSVFGVWGGYTHAAYAASNRMLDVLAAQLRAKGRDCTALRWGLWQGAGVVVGNEITRTERSGLVAMAPERAIEASLYRYEGDPLIFDADFDRLQVFFESQGMPMPFTVLRVGEDDDRAAITEKPLADIVRAELAATLHLGDSLSIDPGTPLIDLGVDSLLALDLRKRLRRTVGNSVPVSRMLGGITVTELIDALRADSTGGHPAPPSFERAGAQHSALAMLERLDS</sequence>
<keyword evidence="3" id="KW-0808">Transferase</keyword>
<dbReference type="PROSITE" id="PS00012">
    <property type="entry name" value="PHOSPHOPANTETHEINE"/>
    <property type="match status" value="1"/>
</dbReference>
<dbReference type="GO" id="GO:0004312">
    <property type="term" value="F:fatty acid synthase activity"/>
    <property type="evidence" value="ECO:0007669"/>
    <property type="project" value="TreeGrafter"/>
</dbReference>
<dbReference type="Proteomes" id="UP000242320">
    <property type="component" value="Unassembled WGS sequence"/>
</dbReference>
<dbReference type="SUPFAM" id="SSF47336">
    <property type="entry name" value="ACP-like"/>
    <property type="match status" value="1"/>
</dbReference>
<dbReference type="InterPro" id="IPR036291">
    <property type="entry name" value="NAD(P)-bd_dom_sf"/>
</dbReference>
<dbReference type="InterPro" id="IPR013968">
    <property type="entry name" value="PKS_KR"/>
</dbReference>
<evidence type="ECO:0000313" key="8">
    <source>
        <dbReference type="Proteomes" id="UP000242320"/>
    </source>
</evidence>
<dbReference type="InterPro" id="IPR016035">
    <property type="entry name" value="Acyl_Trfase/lysoPLipase"/>
</dbReference>
<dbReference type="PROSITE" id="PS50075">
    <property type="entry name" value="CARRIER"/>
    <property type="match status" value="1"/>
</dbReference>
<dbReference type="CDD" id="cd05274">
    <property type="entry name" value="KR_FAS_SDR_x"/>
    <property type="match status" value="1"/>
</dbReference>
<evidence type="ECO:0000313" key="7">
    <source>
        <dbReference type="EMBL" id="OSC24864.1"/>
    </source>
</evidence>
<dbReference type="InterPro" id="IPR009081">
    <property type="entry name" value="PP-bd_ACP"/>
</dbReference>
<accession>A0A1X2KSX2</accession>
<dbReference type="EMBL" id="NCXM01000023">
    <property type="protein sequence ID" value="OSC24864.1"/>
    <property type="molecule type" value="Genomic_DNA"/>
</dbReference>
<evidence type="ECO:0000256" key="2">
    <source>
        <dbReference type="ARBA" id="ARBA00022553"/>
    </source>
</evidence>
<keyword evidence="4" id="KW-0521">NADP</keyword>
<dbReference type="InterPro" id="IPR057326">
    <property type="entry name" value="KR_dom"/>
</dbReference>
<gene>
    <name evidence="7" type="ORF">B8W69_20500</name>
</gene>
<dbReference type="InterPro" id="IPR020806">
    <property type="entry name" value="PKS_PP-bd"/>
</dbReference>
<dbReference type="SUPFAM" id="SSF55048">
    <property type="entry name" value="Probable ACP-binding domain of malonyl-CoA ACP transacylase"/>
    <property type="match status" value="1"/>
</dbReference>
<dbReference type="Pfam" id="PF00698">
    <property type="entry name" value="Acyl_transf_1"/>
    <property type="match status" value="1"/>
</dbReference>
<dbReference type="Pfam" id="PF08659">
    <property type="entry name" value="KR"/>
    <property type="match status" value="1"/>
</dbReference>
<keyword evidence="5" id="KW-0511">Multifunctional enzyme</keyword>
<keyword evidence="2" id="KW-0597">Phosphoprotein</keyword>
<dbReference type="PANTHER" id="PTHR43775:SF37">
    <property type="entry name" value="SI:DKEY-61P9.11"/>
    <property type="match status" value="1"/>
</dbReference>
<dbReference type="NCBIfam" id="NF037940">
    <property type="entry name" value="PKS_MbtD"/>
    <property type="match status" value="1"/>
</dbReference>
<dbReference type="SMART" id="SM00823">
    <property type="entry name" value="PKS_PP"/>
    <property type="match status" value="1"/>
</dbReference>
<evidence type="ECO:0000256" key="3">
    <source>
        <dbReference type="ARBA" id="ARBA00022679"/>
    </source>
</evidence>
<reference evidence="7 8" key="1">
    <citation type="submission" date="2017-04" db="EMBL/GenBank/DDBJ databases">
        <title>The new phylogeny of genus Mycobacterium.</title>
        <authorList>
            <person name="Tortoli E."/>
            <person name="Trovato A."/>
            <person name="Cirillo D.M."/>
        </authorList>
    </citation>
    <scope>NUCLEOTIDE SEQUENCE [LARGE SCALE GENOMIC DNA]</scope>
    <source>
        <strain evidence="7 8">DSM 45247</strain>
    </source>
</reference>
<evidence type="ECO:0000256" key="5">
    <source>
        <dbReference type="ARBA" id="ARBA00023268"/>
    </source>
</evidence>
<organism evidence="7 8">
    <name type="scientific">Mycolicibacterium vulneris</name>
    <dbReference type="NCBI Taxonomy" id="547163"/>
    <lineage>
        <taxon>Bacteria</taxon>
        <taxon>Bacillati</taxon>
        <taxon>Actinomycetota</taxon>
        <taxon>Actinomycetes</taxon>
        <taxon>Mycobacteriales</taxon>
        <taxon>Mycobacteriaceae</taxon>
        <taxon>Mycolicibacterium</taxon>
    </lineage>
</organism>
<evidence type="ECO:0000256" key="1">
    <source>
        <dbReference type="ARBA" id="ARBA00022450"/>
    </source>
</evidence>
<dbReference type="RefSeq" id="WP_085291664.1">
    <property type="nucleotide sequence ID" value="NZ_NCXM01000023.1"/>
</dbReference>
<dbReference type="InterPro" id="IPR016036">
    <property type="entry name" value="Malonyl_transacylase_ACP-bd"/>
</dbReference>
<dbReference type="GO" id="GO:0005737">
    <property type="term" value="C:cytoplasm"/>
    <property type="evidence" value="ECO:0007669"/>
    <property type="project" value="TreeGrafter"/>
</dbReference>
<dbReference type="Gene3D" id="3.30.70.3290">
    <property type="match status" value="1"/>
</dbReference>
<dbReference type="SUPFAM" id="SSF51735">
    <property type="entry name" value="NAD(P)-binding Rossmann-fold domains"/>
    <property type="match status" value="2"/>
</dbReference>
<dbReference type="Pfam" id="PF00550">
    <property type="entry name" value="PP-binding"/>
    <property type="match status" value="1"/>
</dbReference>
<dbReference type="OrthoDB" id="9778690at2"/>
<dbReference type="SMART" id="SM00822">
    <property type="entry name" value="PKS_KR"/>
    <property type="match status" value="1"/>
</dbReference>
<proteinExistence type="predicted"/>
<dbReference type="GO" id="GO:0006633">
    <property type="term" value="P:fatty acid biosynthetic process"/>
    <property type="evidence" value="ECO:0007669"/>
    <property type="project" value="TreeGrafter"/>
</dbReference>
<evidence type="ECO:0000259" key="6">
    <source>
        <dbReference type="PROSITE" id="PS50075"/>
    </source>
</evidence>
<dbReference type="GO" id="GO:0071770">
    <property type="term" value="P:DIM/DIP cell wall layer assembly"/>
    <property type="evidence" value="ECO:0007669"/>
    <property type="project" value="TreeGrafter"/>
</dbReference>
<dbReference type="GO" id="GO:0031177">
    <property type="term" value="F:phosphopantetheine binding"/>
    <property type="evidence" value="ECO:0007669"/>
    <property type="project" value="InterPro"/>
</dbReference>
<dbReference type="InterPro" id="IPR014043">
    <property type="entry name" value="Acyl_transferase_dom"/>
</dbReference>
<dbReference type="SUPFAM" id="SSF52151">
    <property type="entry name" value="FabD/lysophospholipase-like"/>
    <property type="match status" value="1"/>
</dbReference>
<dbReference type="InterPro" id="IPR006162">
    <property type="entry name" value="Ppantetheine_attach_site"/>
</dbReference>
<dbReference type="Gene3D" id="3.40.50.720">
    <property type="entry name" value="NAD(P)-binding Rossmann-like Domain"/>
    <property type="match status" value="1"/>
</dbReference>
<dbReference type="Gene3D" id="1.10.1200.10">
    <property type="entry name" value="ACP-like"/>
    <property type="match status" value="1"/>
</dbReference>
<dbReference type="AlphaFoldDB" id="A0A1X2KSX2"/>
<keyword evidence="8" id="KW-1185">Reference proteome</keyword>
<evidence type="ECO:0000256" key="4">
    <source>
        <dbReference type="ARBA" id="ARBA00022857"/>
    </source>
</evidence>
<feature type="domain" description="Carrier" evidence="6">
    <location>
        <begin position="908"/>
        <end position="983"/>
    </location>
</feature>
<comment type="caution">
    <text evidence="7">The sequence shown here is derived from an EMBL/GenBank/DDBJ whole genome shotgun (WGS) entry which is preliminary data.</text>
</comment>
<dbReference type="SMART" id="SM00827">
    <property type="entry name" value="PKS_AT"/>
    <property type="match status" value="1"/>
</dbReference>
<dbReference type="InterPro" id="IPR036736">
    <property type="entry name" value="ACP-like_sf"/>
</dbReference>
<dbReference type="InterPro" id="IPR050091">
    <property type="entry name" value="PKS_NRPS_Biosynth_Enz"/>
</dbReference>
<dbReference type="GO" id="GO:0005886">
    <property type="term" value="C:plasma membrane"/>
    <property type="evidence" value="ECO:0007669"/>
    <property type="project" value="TreeGrafter"/>
</dbReference>
<dbReference type="InterPro" id="IPR001227">
    <property type="entry name" value="Ac_transferase_dom_sf"/>
</dbReference>
<keyword evidence="1" id="KW-0596">Phosphopantetheine</keyword>
<name>A0A1X2KSX2_9MYCO</name>
<dbReference type="Gene3D" id="3.40.366.10">
    <property type="entry name" value="Malonyl-Coenzyme A Acyl Carrier Protein, domain 2"/>
    <property type="match status" value="1"/>
</dbReference>
<dbReference type="PANTHER" id="PTHR43775">
    <property type="entry name" value="FATTY ACID SYNTHASE"/>
    <property type="match status" value="1"/>
</dbReference>